<dbReference type="InterPro" id="IPR040348">
    <property type="entry name" value="POLAR-like"/>
</dbReference>
<dbReference type="GO" id="GO:0008356">
    <property type="term" value="P:asymmetric cell division"/>
    <property type="evidence" value="ECO:0007669"/>
    <property type="project" value="InterPro"/>
</dbReference>
<evidence type="ECO:0000313" key="2">
    <source>
        <dbReference type="EMBL" id="KAJ0981967.1"/>
    </source>
</evidence>
<dbReference type="Proteomes" id="UP001085076">
    <property type="component" value="Miscellaneous, Linkage group lg02"/>
</dbReference>
<proteinExistence type="predicted"/>
<reference evidence="2" key="1">
    <citation type="submission" date="2021-03" db="EMBL/GenBank/DDBJ databases">
        <authorList>
            <person name="Li Z."/>
            <person name="Yang C."/>
        </authorList>
    </citation>
    <scope>NUCLEOTIDE SEQUENCE</scope>
    <source>
        <strain evidence="2">Dzin_1.0</strain>
        <tissue evidence="2">Leaf</tissue>
    </source>
</reference>
<dbReference type="PANTHER" id="PTHR33476">
    <property type="entry name" value="EMB|CAB62613.1"/>
    <property type="match status" value="1"/>
</dbReference>
<organism evidence="2 3">
    <name type="scientific">Dioscorea zingiberensis</name>
    <dbReference type="NCBI Taxonomy" id="325984"/>
    <lineage>
        <taxon>Eukaryota</taxon>
        <taxon>Viridiplantae</taxon>
        <taxon>Streptophyta</taxon>
        <taxon>Embryophyta</taxon>
        <taxon>Tracheophyta</taxon>
        <taxon>Spermatophyta</taxon>
        <taxon>Magnoliopsida</taxon>
        <taxon>Liliopsida</taxon>
        <taxon>Dioscoreales</taxon>
        <taxon>Dioscoreaceae</taxon>
        <taxon>Dioscorea</taxon>
    </lineage>
</organism>
<dbReference type="OrthoDB" id="1701885at2759"/>
<comment type="caution">
    <text evidence="2">The sequence shown here is derived from an EMBL/GenBank/DDBJ whole genome shotgun (WGS) entry which is preliminary data.</text>
</comment>
<feature type="compositionally biased region" description="Polar residues" evidence="1">
    <location>
        <begin position="317"/>
        <end position="327"/>
    </location>
</feature>
<evidence type="ECO:0000256" key="1">
    <source>
        <dbReference type="SAM" id="MobiDB-lite"/>
    </source>
</evidence>
<dbReference type="PANTHER" id="PTHR33476:SF7">
    <property type="entry name" value="EMB|CAB62613.1"/>
    <property type="match status" value="1"/>
</dbReference>
<feature type="compositionally biased region" description="Polar residues" evidence="1">
    <location>
        <begin position="477"/>
        <end position="486"/>
    </location>
</feature>
<accession>A0A9D5CZS1</accession>
<name>A0A9D5CZS1_9LILI</name>
<dbReference type="AlphaFoldDB" id="A0A9D5CZS1"/>
<dbReference type="EMBL" id="JAGGNH010000002">
    <property type="protein sequence ID" value="KAJ0981967.1"/>
    <property type="molecule type" value="Genomic_DNA"/>
</dbReference>
<protein>
    <recommendedName>
        <fullName evidence="4">Pericentriolar material 1 protein</fullName>
    </recommendedName>
</protein>
<feature type="region of interest" description="Disordered" evidence="1">
    <location>
        <begin position="472"/>
        <end position="493"/>
    </location>
</feature>
<gene>
    <name evidence="2" type="ORF">J5N97_010222</name>
</gene>
<keyword evidence="3" id="KW-1185">Reference proteome</keyword>
<sequence>MIQGLVAADFSSGKDQTGYPETLTASKMKNAEEYVSDSSSLLSLQPWIFKKEKWENLEGNEDDFHTFGYGLDRLGNGFETEFSSRSRGTIRSQSSFRSRRTRRYYVKPFTSIENSLIPQLYKDVEVEECIFSSPPPSVTPTLRPFCITDGSRIISKSSSNSSSMTLDNLLNKEVHDLNYNNDEFTSGEMDKDVRFPRLPEQTKQKRKSRRVQDARLAVPNLQQSQEQSHLLGSFDKILLFCLGINVGVMFTAITNRKEVEKLNGMLKQSENLVQDLQEELEMKDSFTVRELDNETTENQEPKLISTSDVSIALIQNQARTSHEPSNVTEEHDQQQLSDPASDPEALSKIEAELEAELERLEQSIHASSLKQRMNALAELDPDLVVDVVHGELKANKFDSESLDEAKGDTNSTSTSGTPDVNYAVSPTELSLRLHELVEARLHERIEVLERALSLNQKKVHLMEAERVSTGIDLSISDPGSSSNQESPRMAETETALDHPCCINLTGDAVGAYDEAYEEFMRMTETMQQSTPSSTNTGEQVGECYSFDRSLVWGLEDGNVDESSAGFDDEACEMEQTWKQISRGKEYGDEIIADLGSEEDDVEDEEGKELIQKIVEKTRKGSPVLRNAQMMLFSLDH</sequence>
<reference evidence="2" key="2">
    <citation type="journal article" date="2022" name="Hortic Res">
        <title>The genome of Dioscorea zingiberensis sheds light on the biosynthesis, origin and evolution of the medicinally important diosgenin saponins.</title>
        <authorList>
            <person name="Li Y."/>
            <person name="Tan C."/>
            <person name="Li Z."/>
            <person name="Guo J."/>
            <person name="Li S."/>
            <person name="Chen X."/>
            <person name="Wang C."/>
            <person name="Dai X."/>
            <person name="Yang H."/>
            <person name="Song W."/>
            <person name="Hou L."/>
            <person name="Xu J."/>
            <person name="Tong Z."/>
            <person name="Xu A."/>
            <person name="Yuan X."/>
            <person name="Wang W."/>
            <person name="Yang Q."/>
            <person name="Chen L."/>
            <person name="Sun Z."/>
            <person name="Wang K."/>
            <person name="Pan B."/>
            <person name="Chen J."/>
            <person name="Bao Y."/>
            <person name="Liu F."/>
            <person name="Qi X."/>
            <person name="Gang D.R."/>
            <person name="Wen J."/>
            <person name="Li J."/>
        </authorList>
    </citation>
    <scope>NUCLEOTIDE SEQUENCE</scope>
    <source>
        <strain evidence="2">Dzin_1.0</strain>
    </source>
</reference>
<feature type="region of interest" description="Disordered" evidence="1">
    <location>
        <begin position="317"/>
        <end position="344"/>
    </location>
</feature>
<evidence type="ECO:0008006" key="4">
    <source>
        <dbReference type="Google" id="ProtNLM"/>
    </source>
</evidence>
<feature type="region of interest" description="Disordered" evidence="1">
    <location>
        <begin position="399"/>
        <end position="421"/>
    </location>
</feature>
<evidence type="ECO:0000313" key="3">
    <source>
        <dbReference type="Proteomes" id="UP001085076"/>
    </source>
</evidence>
<feature type="compositionally biased region" description="Polar residues" evidence="1">
    <location>
        <begin position="408"/>
        <end position="418"/>
    </location>
</feature>